<proteinExistence type="predicted"/>
<dbReference type="KEGG" id="acht:bsdcttw_13320"/>
<reference evidence="1 2" key="2">
    <citation type="submission" date="2020-08" db="EMBL/GenBank/DDBJ databases">
        <authorList>
            <person name="Ueki A."/>
            <person name="Tonouchi A."/>
        </authorList>
    </citation>
    <scope>NUCLEOTIDE SEQUENCE [LARGE SCALE GENOMIC DNA]</scope>
    <source>
        <strain evidence="1 2">CTTW</strain>
    </source>
</reference>
<accession>A0A7I8DLY6</accession>
<dbReference type="AlphaFoldDB" id="A0A7I8DLY6"/>
<evidence type="ECO:0000313" key="1">
    <source>
        <dbReference type="EMBL" id="BCJ98291.1"/>
    </source>
</evidence>
<keyword evidence="2" id="KW-1185">Reference proteome</keyword>
<dbReference type="Proteomes" id="UP000515703">
    <property type="component" value="Chromosome"/>
</dbReference>
<dbReference type="EMBL" id="AP023368">
    <property type="protein sequence ID" value="BCJ98291.1"/>
    <property type="molecule type" value="Genomic_DNA"/>
</dbReference>
<organism evidence="1 2">
    <name type="scientific">Anaerocolumna chitinilytica</name>
    <dbReference type="NCBI Taxonomy" id="1727145"/>
    <lineage>
        <taxon>Bacteria</taxon>
        <taxon>Bacillati</taxon>
        <taxon>Bacillota</taxon>
        <taxon>Clostridia</taxon>
        <taxon>Lachnospirales</taxon>
        <taxon>Lachnospiraceae</taxon>
        <taxon>Anaerocolumna</taxon>
    </lineage>
</organism>
<reference evidence="1 2" key="1">
    <citation type="submission" date="2020-08" db="EMBL/GenBank/DDBJ databases">
        <title>Draft genome sequencing of an Anaerocolumna strain isolated from anoxic soil subjected to BSD treatment.</title>
        <authorList>
            <person name="Uek A."/>
            <person name="Tonouchi A."/>
        </authorList>
    </citation>
    <scope>NUCLEOTIDE SEQUENCE [LARGE SCALE GENOMIC DNA]</scope>
    <source>
        <strain evidence="1 2">CTTW</strain>
    </source>
</reference>
<name>A0A7I8DLY6_9FIRM</name>
<protein>
    <submittedName>
        <fullName evidence="1">Uncharacterized protein</fullName>
    </submittedName>
</protein>
<gene>
    <name evidence="1" type="ORF">bsdcttw_13320</name>
</gene>
<evidence type="ECO:0000313" key="2">
    <source>
        <dbReference type="Proteomes" id="UP000515703"/>
    </source>
</evidence>
<dbReference type="RefSeq" id="WP_185258630.1">
    <property type="nucleotide sequence ID" value="NZ_AP023368.1"/>
</dbReference>
<sequence>MINLQDYGYKERIEADKMGLIPARVMEVHRNLYKVICQFGEGAATLKGSLLNARRRKLPL</sequence>